<evidence type="ECO:0000313" key="2">
    <source>
        <dbReference type="EMBL" id="QPT40341.1"/>
    </source>
</evidence>
<evidence type="ECO:0008006" key="4">
    <source>
        <dbReference type="Google" id="ProtNLM"/>
    </source>
</evidence>
<protein>
    <recommendedName>
        <fullName evidence="4">Lipoprotein</fullName>
    </recommendedName>
</protein>
<proteinExistence type="predicted"/>
<reference evidence="2 3" key="1">
    <citation type="submission" date="2020-12" db="EMBL/GenBank/DDBJ databases">
        <title>FDA dAtabase for Regulatory Grade micrObial Sequences (FDA-ARGOS): Supporting development and validation of Infectious Disease Dx tests.</title>
        <authorList>
            <person name="Sproer C."/>
            <person name="Gronow S."/>
            <person name="Severitt S."/>
            <person name="Schroder I."/>
            <person name="Tallon L."/>
            <person name="Sadzewicz L."/>
            <person name="Zhao X."/>
            <person name="Boylan J."/>
            <person name="Ott S."/>
            <person name="Bowen H."/>
            <person name="Vavikolanu K."/>
            <person name="Mehta A."/>
            <person name="Aluvathingal J."/>
            <person name="Nadendla S."/>
            <person name="Lowell S."/>
            <person name="Myers T."/>
            <person name="Yan Y."/>
            <person name="Sichtig H."/>
        </authorList>
    </citation>
    <scope>NUCLEOTIDE SEQUENCE [LARGE SCALE GENOMIC DNA]</scope>
    <source>
        <strain evidence="2 3">FDAARGOS_872</strain>
    </source>
</reference>
<name>A0A7T3EXY9_9BURK</name>
<feature type="compositionally biased region" description="Low complexity" evidence="1">
    <location>
        <begin position="55"/>
        <end position="66"/>
    </location>
</feature>
<accession>A0A7T3EXY9</accession>
<feature type="compositionally biased region" description="Basic and acidic residues" evidence="1">
    <location>
        <begin position="43"/>
        <end position="54"/>
    </location>
</feature>
<dbReference type="EMBL" id="CP065725">
    <property type="protein sequence ID" value="QPT40341.1"/>
    <property type="molecule type" value="Genomic_DNA"/>
</dbReference>
<evidence type="ECO:0000256" key="1">
    <source>
        <dbReference type="SAM" id="MobiDB-lite"/>
    </source>
</evidence>
<sequence length="142" mass="15188">MMIKLTTSRTRSHAIVCTSFIVLAISAMLSGCASEALKRALIKPDKPWQPKSEETTTSTSTTGSSGITAEFSVPALPEASNLPPAPDISSKRSYNLPELIDIAQRENPETRIAWNQARQAALAVGIIEATFLSQLSANVFVG</sequence>
<dbReference type="Proteomes" id="UP000594903">
    <property type="component" value="Chromosome"/>
</dbReference>
<organism evidence="2 3">
    <name type="scientific">Oligella ureolytica</name>
    <dbReference type="NCBI Taxonomy" id="90244"/>
    <lineage>
        <taxon>Bacteria</taxon>
        <taxon>Pseudomonadati</taxon>
        <taxon>Pseudomonadota</taxon>
        <taxon>Betaproteobacteria</taxon>
        <taxon>Burkholderiales</taxon>
        <taxon>Alcaligenaceae</taxon>
        <taxon>Oligella</taxon>
    </lineage>
</organism>
<evidence type="ECO:0000313" key="3">
    <source>
        <dbReference type="Proteomes" id="UP000594903"/>
    </source>
</evidence>
<dbReference type="PROSITE" id="PS51257">
    <property type="entry name" value="PROKAR_LIPOPROTEIN"/>
    <property type="match status" value="1"/>
</dbReference>
<keyword evidence="3" id="KW-1185">Reference proteome</keyword>
<dbReference type="Gene3D" id="1.20.1600.10">
    <property type="entry name" value="Outer membrane efflux proteins (OEP)"/>
    <property type="match status" value="1"/>
</dbReference>
<dbReference type="RefSeq" id="WP_026253663.1">
    <property type="nucleotide sequence ID" value="NZ_CP065725.1"/>
</dbReference>
<gene>
    <name evidence="2" type="ORF">I6G29_01570</name>
</gene>
<feature type="region of interest" description="Disordered" evidence="1">
    <location>
        <begin position="43"/>
        <end position="67"/>
    </location>
</feature>
<dbReference type="SUPFAM" id="SSF56954">
    <property type="entry name" value="Outer membrane efflux proteins (OEP)"/>
    <property type="match status" value="1"/>
</dbReference>